<organism evidence="1 2">
    <name type="scientific">Aliikangiella maris</name>
    <dbReference type="NCBI Taxonomy" id="3162458"/>
    <lineage>
        <taxon>Bacteria</taxon>
        <taxon>Pseudomonadati</taxon>
        <taxon>Pseudomonadota</taxon>
        <taxon>Gammaproteobacteria</taxon>
        <taxon>Oceanospirillales</taxon>
        <taxon>Pleioneaceae</taxon>
        <taxon>Aliikangiella</taxon>
    </lineage>
</organism>
<comment type="caution">
    <text evidence="1">The sequence shown here is derived from an EMBL/GenBank/DDBJ whole genome shotgun (WGS) entry which is preliminary data.</text>
</comment>
<sequence length="413" mass="48005">MISKIVRYMIFIIILAYLGILWQIRSQLNDVIAELPTPIILDYNWLWIDFNGLIQISNVKLLDQRHRHLISADKLDLKLPSFWSLFKIHEWKDYYYFPKTLKLTASNAQLNSAFTQKIENYLFDSSGQNSLIPQPCQNLFKQVSENISFQLNSNFQFNYSNAEMLVDLSLRSDSVFNLKLNSKLSHLNISEPKYIYIGPFTLFIDQPVWIESWLSNCANTYQISRAGLATLLSERLDQSVDLYKIKFSDQMHKLLHQFFATPNSITISYHPTILKSISQIRKIPIKHILAEPDLVITLNQTTPTQYIEQLDYYRLLSAQYDKKFSNSSLDRSFLPITVDAITSHIGANIILRLKDGRKIYGTINQFAENKIYLNQFIYQGRSILPYQIGQVESIEVYHSNLSQATDSTQQNEN</sequence>
<keyword evidence="2" id="KW-1185">Reference proteome</keyword>
<reference evidence="1 2" key="1">
    <citation type="submission" date="2024-06" db="EMBL/GenBank/DDBJ databases">
        <authorList>
            <person name="Li F."/>
        </authorList>
    </citation>
    <scope>NUCLEOTIDE SEQUENCE [LARGE SCALE GENOMIC DNA]</scope>
    <source>
        <strain evidence="1 2">GXAS 311</strain>
    </source>
</reference>
<dbReference type="Proteomes" id="UP001548189">
    <property type="component" value="Unassembled WGS sequence"/>
</dbReference>
<proteinExistence type="predicted"/>
<evidence type="ECO:0000313" key="2">
    <source>
        <dbReference type="Proteomes" id="UP001548189"/>
    </source>
</evidence>
<name>A0ABV2BX52_9GAMM</name>
<gene>
    <name evidence="1" type="ORF">ABVT43_15285</name>
</gene>
<evidence type="ECO:0000313" key="1">
    <source>
        <dbReference type="EMBL" id="MET1256503.1"/>
    </source>
</evidence>
<protein>
    <submittedName>
        <fullName evidence="1">Uncharacterized protein</fullName>
    </submittedName>
</protein>
<dbReference type="EMBL" id="JBEVCJ010000022">
    <property type="protein sequence ID" value="MET1256503.1"/>
    <property type="molecule type" value="Genomic_DNA"/>
</dbReference>
<accession>A0ABV2BX52</accession>